<dbReference type="PANTHER" id="PTHR30435:SF2">
    <property type="entry name" value="FLAGELLAR BASAL-BODY ROD PROTEIN FLGC"/>
    <property type="match status" value="1"/>
</dbReference>
<dbReference type="Pfam" id="PF06429">
    <property type="entry name" value="Flg_bbr_C"/>
    <property type="match status" value="1"/>
</dbReference>
<evidence type="ECO:0000256" key="6">
    <source>
        <dbReference type="RuleBase" id="RU362062"/>
    </source>
</evidence>
<name>A0A7C4LKY8_9PLAN</name>
<dbReference type="NCBIfam" id="TIGR01395">
    <property type="entry name" value="FlgC"/>
    <property type="match status" value="1"/>
</dbReference>
<evidence type="ECO:0000313" key="9">
    <source>
        <dbReference type="EMBL" id="HGT39176.1"/>
    </source>
</evidence>
<comment type="subunit">
    <text evidence="5 6">The basal body constitutes a major portion of the flagellar organelle and consists of four rings (L,P,S, and M) mounted on a central rod. The rod consists of about 26 subunits of FlgG in the distal portion, and FlgB, FlgC and FlgF are thought to build up the proximal portion of the rod with about 6 subunits each.</text>
</comment>
<proteinExistence type="inferred from homology"/>
<evidence type="ECO:0000256" key="5">
    <source>
        <dbReference type="ARBA" id="ARBA00025933"/>
    </source>
</evidence>
<organism evidence="9">
    <name type="scientific">Schlesneria paludicola</name>
    <dbReference type="NCBI Taxonomy" id="360056"/>
    <lineage>
        <taxon>Bacteria</taxon>
        <taxon>Pseudomonadati</taxon>
        <taxon>Planctomycetota</taxon>
        <taxon>Planctomycetia</taxon>
        <taxon>Planctomycetales</taxon>
        <taxon>Planctomycetaceae</taxon>
        <taxon>Schlesneria</taxon>
    </lineage>
</organism>
<keyword evidence="9" id="KW-0282">Flagellum</keyword>
<dbReference type="PANTHER" id="PTHR30435">
    <property type="entry name" value="FLAGELLAR PROTEIN"/>
    <property type="match status" value="1"/>
</dbReference>
<dbReference type="InterPro" id="IPR010930">
    <property type="entry name" value="Flg_bb/hook_C_dom"/>
</dbReference>
<sequence length="137" mass="14945">MLNTLAISTSGLIAQRLRMDTIAGNIAHANTTQNERGEPAPFQRRLVVLQAETDYAATPAGGARVSAEVHIDTHTPPRKVYQPGHPHADQDGYVAYPNVNVITEFVNAMEAARAYEANLSAMQLTREMIDNSFKILG</sequence>
<dbReference type="GO" id="GO:0071978">
    <property type="term" value="P:bacterial-type flagellum-dependent swarming motility"/>
    <property type="evidence" value="ECO:0007669"/>
    <property type="project" value="TreeGrafter"/>
</dbReference>
<comment type="similarity">
    <text evidence="2">Belongs to the flagella basal body rod proteins family.</text>
</comment>
<dbReference type="Pfam" id="PF00460">
    <property type="entry name" value="Flg_bb_rod"/>
    <property type="match status" value="1"/>
</dbReference>
<dbReference type="GO" id="GO:0030694">
    <property type="term" value="C:bacterial-type flagellum basal body, rod"/>
    <property type="evidence" value="ECO:0007669"/>
    <property type="project" value="UniProtKB-UniRule"/>
</dbReference>
<feature type="domain" description="Flagellar basal-body/hook protein C-terminal" evidence="8">
    <location>
        <begin position="90"/>
        <end position="131"/>
    </location>
</feature>
<protein>
    <recommendedName>
        <fullName evidence="3 6">Flagellar basal-body rod protein FlgC</fullName>
    </recommendedName>
</protein>
<accession>A0A7C4LKY8</accession>
<dbReference type="InterPro" id="IPR001444">
    <property type="entry name" value="Flag_bb_rod_N"/>
</dbReference>
<evidence type="ECO:0000256" key="4">
    <source>
        <dbReference type="ARBA" id="ARBA00023143"/>
    </source>
</evidence>
<keyword evidence="9" id="KW-0966">Cell projection</keyword>
<dbReference type="EMBL" id="DSVQ01000012">
    <property type="protein sequence ID" value="HGT39176.1"/>
    <property type="molecule type" value="Genomic_DNA"/>
</dbReference>
<dbReference type="AlphaFoldDB" id="A0A7C4LKY8"/>
<feature type="domain" description="Flagellar basal body rod protein N-terminal" evidence="7">
    <location>
        <begin position="7"/>
        <end position="32"/>
    </location>
</feature>
<comment type="subcellular location">
    <subcellularLocation>
        <location evidence="1 6">Bacterial flagellum basal body</location>
    </subcellularLocation>
</comment>
<evidence type="ECO:0000259" key="8">
    <source>
        <dbReference type="Pfam" id="PF06429"/>
    </source>
</evidence>
<evidence type="ECO:0000259" key="7">
    <source>
        <dbReference type="Pfam" id="PF00460"/>
    </source>
</evidence>
<evidence type="ECO:0000256" key="2">
    <source>
        <dbReference type="ARBA" id="ARBA00009677"/>
    </source>
</evidence>
<keyword evidence="4 6" id="KW-0975">Bacterial flagellum</keyword>
<dbReference type="InterPro" id="IPR006299">
    <property type="entry name" value="FlgC"/>
</dbReference>
<keyword evidence="9" id="KW-0969">Cilium</keyword>
<evidence type="ECO:0000256" key="1">
    <source>
        <dbReference type="ARBA" id="ARBA00004117"/>
    </source>
</evidence>
<reference evidence="9" key="1">
    <citation type="journal article" date="2020" name="mSystems">
        <title>Genome- and Community-Level Interaction Insights into Carbon Utilization and Element Cycling Functions of Hydrothermarchaeota in Hydrothermal Sediment.</title>
        <authorList>
            <person name="Zhou Z."/>
            <person name="Liu Y."/>
            <person name="Xu W."/>
            <person name="Pan J."/>
            <person name="Luo Z.H."/>
            <person name="Li M."/>
        </authorList>
    </citation>
    <scope>NUCLEOTIDE SEQUENCE [LARGE SCALE GENOMIC DNA]</scope>
    <source>
        <strain evidence="9">SpSt-508</strain>
    </source>
</reference>
<gene>
    <name evidence="9" type="primary">flgC</name>
    <name evidence="9" type="ORF">ENS64_07935</name>
</gene>
<comment type="caution">
    <text evidence="9">The sequence shown here is derived from an EMBL/GenBank/DDBJ whole genome shotgun (WGS) entry which is preliminary data.</text>
</comment>
<evidence type="ECO:0000256" key="3">
    <source>
        <dbReference type="ARBA" id="ARBA00017941"/>
    </source>
</evidence>